<evidence type="ECO:0000313" key="2">
    <source>
        <dbReference type="EMBL" id="PCG10470.1"/>
    </source>
</evidence>
<dbReference type="InterPro" id="IPR000835">
    <property type="entry name" value="HTH_MarR-typ"/>
</dbReference>
<dbReference type="GO" id="GO:0006950">
    <property type="term" value="P:response to stress"/>
    <property type="evidence" value="ECO:0007669"/>
    <property type="project" value="TreeGrafter"/>
</dbReference>
<dbReference type="AlphaFoldDB" id="A0A2A4I1I3"/>
<dbReference type="RefSeq" id="WP_066486059.1">
    <property type="nucleotide sequence ID" value="NZ_JAIEOT010000057.1"/>
</dbReference>
<reference evidence="2 3" key="1">
    <citation type="submission" date="2017-09" db="EMBL/GenBank/DDBJ databases">
        <title>Sphingomonas ginsenosidimutans KACC 14949, whole genome shotgun sequence.</title>
        <authorList>
            <person name="Feng G."/>
            <person name="Zhu H."/>
        </authorList>
    </citation>
    <scope>NUCLEOTIDE SEQUENCE [LARGE SCALE GENOMIC DNA]</scope>
    <source>
        <strain evidence="2 3">KACC 14949</strain>
    </source>
</reference>
<dbReference type="GO" id="GO:0003700">
    <property type="term" value="F:DNA-binding transcription factor activity"/>
    <property type="evidence" value="ECO:0007669"/>
    <property type="project" value="InterPro"/>
</dbReference>
<organism evidence="2 3">
    <name type="scientific">Sphingomonas ginsenosidimutans</name>
    <dbReference type="NCBI Taxonomy" id="862134"/>
    <lineage>
        <taxon>Bacteria</taxon>
        <taxon>Pseudomonadati</taxon>
        <taxon>Pseudomonadota</taxon>
        <taxon>Alphaproteobacteria</taxon>
        <taxon>Sphingomonadales</taxon>
        <taxon>Sphingomonadaceae</taxon>
        <taxon>Sphingomonas</taxon>
    </lineage>
</organism>
<evidence type="ECO:0000259" key="1">
    <source>
        <dbReference type="PROSITE" id="PS50995"/>
    </source>
</evidence>
<dbReference type="Pfam" id="PF12802">
    <property type="entry name" value="MarR_2"/>
    <property type="match status" value="1"/>
</dbReference>
<proteinExistence type="predicted"/>
<name>A0A2A4I1I3_9SPHN</name>
<accession>A0A2A4I1I3</accession>
<dbReference type="SUPFAM" id="SSF46785">
    <property type="entry name" value="Winged helix' DNA-binding domain"/>
    <property type="match status" value="1"/>
</dbReference>
<dbReference type="Gene3D" id="1.10.10.10">
    <property type="entry name" value="Winged helix-like DNA-binding domain superfamily/Winged helix DNA-binding domain"/>
    <property type="match status" value="1"/>
</dbReference>
<feature type="domain" description="HTH marR-type" evidence="1">
    <location>
        <begin position="1"/>
        <end position="141"/>
    </location>
</feature>
<gene>
    <name evidence="2" type="ORF">COA17_03345</name>
</gene>
<evidence type="ECO:0000313" key="3">
    <source>
        <dbReference type="Proteomes" id="UP000218784"/>
    </source>
</evidence>
<dbReference type="EMBL" id="NWVD01000001">
    <property type="protein sequence ID" value="PCG10470.1"/>
    <property type="molecule type" value="Genomic_DNA"/>
</dbReference>
<sequence>MADRLHLDRFVPYLLSVTSNRVSDRIARAYDALFGLTIPEWRLIALIAEHAPITQAQLGERSRMDKVTVSRAAIALTARGLLERSPNHADRRSHHLMLSEAGQALYAQIAPKAIELERRIFGRFDAAELEQFTQMLRRIDAAAQEED</sequence>
<keyword evidence="3" id="KW-1185">Reference proteome</keyword>
<dbReference type="InterPro" id="IPR036388">
    <property type="entry name" value="WH-like_DNA-bd_sf"/>
</dbReference>
<dbReference type="InterPro" id="IPR036390">
    <property type="entry name" value="WH_DNA-bd_sf"/>
</dbReference>
<dbReference type="SMART" id="SM00347">
    <property type="entry name" value="HTH_MARR"/>
    <property type="match status" value="1"/>
</dbReference>
<dbReference type="PANTHER" id="PTHR33164">
    <property type="entry name" value="TRANSCRIPTIONAL REGULATOR, MARR FAMILY"/>
    <property type="match status" value="1"/>
</dbReference>
<dbReference type="PRINTS" id="PR00598">
    <property type="entry name" value="HTHMARR"/>
</dbReference>
<dbReference type="PANTHER" id="PTHR33164:SF57">
    <property type="entry name" value="MARR-FAMILY TRANSCRIPTIONAL REGULATOR"/>
    <property type="match status" value="1"/>
</dbReference>
<comment type="caution">
    <text evidence="2">The sequence shown here is derived from an EMBL/GenBank/DDBJ whole genome shotgun (WGS) entry which is preliminary data.</text>
</comment>
<dbReference type="PROSITE" id="PS50995">
    <property type="entry name" value="HTH_MARR_2"/>
    <property type="match status" value="1"/>
</dbReference>
<dbReference type="InterPro" id="IPR039422">
    <property type="entry name" value="MarR/SlyA-like"/>
</dbReference>
<dbReference type="Proteomes" id="UP000218784">
    <property type="component" value="Unassembled WGS sequence"/>
</dbReference>
<protein>
    <submittedName>
        <fullName evidence="2">MarR family transcriptional regulator</fullName>
    </submittedName>
</protein>